<feature type="non-terminal residue" evidence="2">
    <location>
        <position position="418"/>
    </location>
</feature>
<name>A0A6J4S3Y4_9ACTN</name>
<feature type="non-terminal residue" evidence="2">
    <location>
        <position position="1"/>
    </location>
</feature>
<feature type="compositionally biased region" description="Basic and acidic residues" evidence="1">
    <location>
        <begin position="107"/>
        <end position="119"/>
    </location>
</feature>
<dbReference type="AlphaFoldDB" id="A0A6J4S3Y4"/>
<feature type="region of interest" description="Disordered" evidence="1">
    <location>
        <begin position="1"/>
        <end position="76"/>
    </location>
</feature>
<feature type="compositionally biased region" description="Basic residues" evidence="1">
    <location>
        <begin position="155"/>
        <end position="169"/>
    </location>
</feature>
<evidence type="ECO:0000256" key="1">
    <source>
        <dbReference type="SAM" id="MobiDB-lite"/>
    </source>
</evidence>
<feature type="compositionally biased region" description="Basic and acidic residues" evidence="1">
    <location>
        <begin position="34"/>
        <end position="76"/>
    </location>
</feature>
<feature type="region of interest" description="Disordered" evidence="1">
    <location>
        <begin position="97"/>
        <end position="350"/>
    </location>
</feature>
<feature type="compositionally biased region" description="Basic and acidic residues" evidence="1">
    <location>
        <begin position="259"/>
        <end position="272"/>
    </location>
</feature>
<feature type="compositionally biased region" description="Basic and acidic residues" evidence="1">
    <location>
        <begin position="127"/>
        <end position="154"/>
    </location>
</feature>
<feature type="compositionally biased region" description="Basic residues" evidence="1">
    <location>
        <begin position="1"/>
        <end position="19"/>
    </location>
</feature>
<evidence type="ECO:0000313" key="2">
    <source>
        <dbReference type="EMBL" id="CAA9488644.1"/>
    </source>
</evidence>
<feature type="compositionally biased region" description="Basic and acidic residues" evidence="1">
    <location>
        <begin position="287"/>
        <end position="299"/>
    </location>
</feature>
<proteinExistence type="predicted"/>
<reference evidence="2" key="1">
    <citation type="submission" date="2020-02" db="EMBL/GenBank/DDBJ databases">
        <authorList>
            <person name="Meier V. D."/>
        </authorList>
    </citation>
    <scope>NUCLEOTIDE SEQUENCE</scope>
    <source>
        <strain evidence="2">AVDCRST_MAG67</strain>
    </source>
</reference>
<accession>A0A6J4S3Y4</accession>
<sequence>APGHHHLRGRARRHRVRARRPNEGRARRRGARRALADDRPGARDRGDRLGDDRAAGRDDAHRPGDRADRDLHVPRDPRRAACAWAAAGGGHVAGAVDGAAVGVPGQPHDRPADGADHLPARRRARHRPDPARADRDHRLEHRRYGDADRRSAEHPHRRRDRPVVRRLRAQPRADRRAGVRRRHRDALPRLSPPAADRARGARARDGARGAPLDRGHGRAQAHAAGARHHAAGVLRPQSAGRRARDRRPDGRHGHAAADASERRGGAARDRVADPVLLRRAVRHGRRAGGDGRHPGGRRRDRERHRRQPHGGTAGHHVGLGDRLRDHRQHPVHRDDDPGRRAAAGGQRRRRRVLVGAVAGRVLRRQLHARRGRGERRCRRHGRARRTADRLHDVLEGRCSGDACLDAAGDRVRGSAISL</sequence>
<gene>
    <name evidence="2" type="ORF">AVDCRST_MAG67-1206</name>
</gene>
<protein>
    <submittedName>
        <fullName evidence="2">Na+/H+ antiporter NhaD and related arsenite permeases</fullName>
    </submittedName>
</protein>
<feature type="compositionally biased region" description="Basic and acidic residues" evidence="1">
    <location>
        <begin position="196"/>
        <end position="216"/>
    </location>
</feature>
<organism evidence="2">
    <name type="scientific">uncultured Solirubrobacteraceae bacterium</name>
    <dbReference type="NCBI Taxonomy" id="1162706"/>
    <lineage>
        <taxon>Bacteria</taxon>
        <taxon>Bacillati</taxon>
        <taxon>Actinomycetota</taxon>
        <taxon>Thermoleophilia</taxon>
        <taxon>Solirubrobacterales</taxon>
        <taxon>Solirubrobacteraceae</taxon>
        <taxon>environmental samples</taxon>
    </lineage>
</organism>
<dbReference type="EMBL" id="CADCVQ010000057">
    <property type="protein sequence ID" value="CAA9488644.1"/>
    <property type="molecule type" value="Genomic_DNA"/>
</dbReference>